<evidence type="ECO:0000313" key="12">
    <source>
        <dbReference type="EMBL" id="MDD0814599.1"/>
    </source>
</evidence>
<keyword evidence="13" id="KW-1185">Reference proteome</keyword>
<dbReference type="Proteomes" id="UP001528672">
    <property type="component" value="Unassembled WGS sequence"/>
</dbReference>
<comment type="pathway">
    <text evidence="3 10">Carbohydrate metabolism; galactose metabolism.</text>
</comment>
<evidence type="ECO:0000256" key="10">
    <source>
        <dbReference type="RuleBase" id="RU366046"/>
    </source>
</evidence>
<evidence type="ECO:0000256" key="5">
    <source>
        <dbReference type="ARBA" id="ARBA00013189"/>
    </source>
</evidence>
<comment type="catalytic activity">
    <reaction evidence="1 10">
        <text>UDP-alpha-D-glucose = UDP-alpha-D-galactose</text>
        <dbReference type="Rhea" id="RHEA:22168"/>
        <dbReference type="ChEBI" id="CHEBI:58885"/>
        <dbReference type="ChEBI" id="CHEBI:66914"/>
        <dbReference type="EC" id="5.1.3.2"/>
    </reaction>
</comment>
<feature type="domain" description="NAD-dependent epimerase/dehydratase" evidence="11">
    <location>
        <begin position="2"/>
        <end position="258"/>
    </location>
</feature>
<name>A0ABT5MDE7_9BURK</name>
<evidence type="ECO:0000256" key="4">
    <source>
        <dbReference type="ARBA" id="ARBA00007637"/>
    </source>
</evidence>
<dbReference type="GO" id="GO:0003978">
    <property type="term" value="F:UDP-glucose 4-epimerase activity"/>
    <property type="evidence" value="ECO:0007669"/>
    <property type="project" value="UniProtKB-EC"/>
</dbReference>
<evidence type="ECO:0000256" key="9">
    <source>
        <dbReference type="ARBA" id="ARBA00023235"/>
    </source>
</evidence>
<organism evidence="12 13">
    <name type="scientific">Curvibacter microcysteis</name>
    <dbReference type="NCBI Taxonomy" id="3026419"/>
    <lineage>
        <taxon>Bacteria</taxon>
        <taxon>Pseudomonadati</taxon>
        <taxon>Pseudomonadota</taxon>
        <taxon>Betaproteobacteria</taxon>
        <taxon>Burkholderiales</taxon>
        <taxon>Comamonadaceae</taxon>
        <taxon>Curvibacter</taxon>
    </lineage>
</organism>
<dbReference type="Gene3D" id="3.40.50.720">
    <property type="entry name" value="NAD(P)-binding Rossmann-like Domain"/>
    <property type="match status" value="1"/>
</dbReference>
<protein>
    <recommendedName>
        <fullName evidence="6 10">UDP-glucose 4-epimerase</fullName>
        <ecNumber evidence="5 10">5.1.3.2</ecNumber>
    </recommendedName>
</protein>
<dbReference type="Pfam" id="PF01370">
    <property type="entry name" value="Epimerase"/>
    <property type="match status" value="1"/>
</dbReference>
<dbReference type="NCBIfam" id="NF007956">
    <property type="entry name" value="PRK10675.1"/>
    <property type="match status" value="1"/>
</dbReference>
<dbReference type="InterPro" id="IPR001509">
    <property type="entry name" value="Epimerase_deHydtase"/>
</dbReference>
<dbReference type="InterPro" id="IPR005886">
    <property type="entry name" value="UDP_G4E"/>
</dbReference>
<reference evidence="12 13" key="1">
    <citation type="submission" date="2023-02" db="EMBL/GenBank/DDBJ databases">
        <title>Bacterial whole genome sequence for Curvibacter sp. HBC28.</title>
        <authorList>
            <person name="Le V."/>
            <person name="Ko S.-R."/>
            <person name="Ahn C.-Y."/>
            <person name="Oh H.-M."/>
        </authorList>
    </citation>
    <scope>NUCLEOTIDE SEQUENCE [LARGE SCALE GENOMIC DNA]</scope>
    <source>
        <strain evidence="12 13">HBC28</strain>
    </source>
</reference>
<dbReference type="Gene3D" id="3.90.25.10">
    <property type="entry name" value="UDP-galactose 4-epimerase, domain 1"/>
    <property type="match status" value="1"/>
</dbReference>
<dbReference type="PANTHER" id="PTHR43725">
    <property type="entry name" value="UDP-GLUCOSE 4-EPIMERASE"/>
    <property type="match status" value="1"/>
</dbReference>
<keyword evidence="10" id="KW-0119">Carbohydrate metabolism</keyword>
<keyword evidence="8" id="KW-0299">Galactose metabolism</keyword>
<evidence type="ECO:0000313" key="13">
    <source>
        <dbReference type="Proteomes" id="UP001528672"/>
    </source>
</evidence>
<accession>A0ABT5MDE7</accession>
<dbReference type="PANTHER" id="PTHR43725:SF47">
    <property type="entry name" value="UDP-GLUCOSE 4-EPIMERASE"/>
    <property type="match status" value="1"/>
</dbReference>
<proteinExistence type="inferred from homology"/>
<dbReference type="RefSeq" id="WP_273926242.1">
    <property type="nucleotide sequence ID" value="NZ_JAQSIO010000002.1"/>
</dbReference>
<dbReference type="NCBIfam" id="TIGR01179">
    <property type="entry name" value="galE"/>
    <property type="match status" value="1"/>
</dbReference>
<evidence type="ECO:0000256" key="2">
    <source>
        <dbReference type="ARBA" id="ARBA00001911"/>
    </source>
</evidence>
<dbReference type="EC" id="5.1.3.2" evidence="5 10"/>
<evidence type="ECO:0000256" key="8">
    <source>
        <dbReference type="ARBA" id="ARBA00023144"/>
    </source>
</evidence>
<evidence type="ECO:0000256" key="1">
    <source>
        <dbReference type="ARBA" id="ARBA00000083"/>
    </source>
</evidence>
<gene>
    <name evidence="12" type="primary">galE</name>
    <name evidence="12" type="ORF">PSQ39_08165</name>
</gene>
<sequence>MILLTGGAGYIASHTGVALAQAGIPYVVLDNFCNSQPGVLSRMGVLGGASPVFVQGDVRDAATLDALFARYPIEGVIHFAGLKAVGESVAEPSLYYDNNVSGTVTLIRAMERAGVKQMVFSSSATVYGDPESLPLTETSRLGPINPYGQSKLMVEHILRDVATAHPDWRVACLRYFNPVGAHPSGLMGEDPRGVPGNLMPFIGQVAVGRRPQLSIFGNDYPTVDGTGVRDYIHVMDLADGHLAALRYLQGDRQDSNYLVANLGTGQGISVLQMVQAFEQYSGQRVPYVIAPRRPGDSASCYADPSVAHQLLGWKAVRGLKEMCQDTWNWQHRNPNGYADPAH</sequence>
<dbReference type="InterPro" id="IPR036291">
    <property type="entry name" value="NAD(P)-bd_dom_sf"/>
</dbReference>
<dbReference type="SUPFAM" id="SSF51735">
    <property type="entry name" value="NAD(P)-binding Rossmann-fold domains"/>
    <property type="match status" value="1"/>
</dbReference>
<comment type="caution">
    <text evidence="12">The sequence shown here is derived from an EMBL/GenBank/DDBJ whole genome shotgun (WGS) entry which is preliminary data.</text>
</comment>
<keyword evidence="9 10" id="KW-0413">Isomerase</keyword>
<keyword evidence="7 10" id="KW-0520">NAD</keyword>
<evidence type="ECO:0000256" key="7">
    <source>
        <dbReference type="ARBA" id="ARBA00023027"/>
    </source>
</evidence>
<comment type="subunit">
    <text evidence="10">Homodimer.</text>
</comment>
<evidence type="ECO:0000259" key="11">
    <source>
        <dbReference type="Pfam" id="PF01370"/>
    </source>
</evidence>
<dbReference type="EMBL" id="JAQSIO010000002">
    <property type="protein sequence ID" value="MDD0814599.1"/>
    <property type="molecule type" value="Genomic_DNA"/>
</dbReference>
<comment type="similarity">
    <text evidence="4 10">Belongs to the NAD(P)-dependent epimerase/dehydratase family.</text>
</comment>
<dbReference type="CDD" id="cd05247">
    <property type="entry name" value="UDP_G4E_1_SDR_e"/>
    <property type="match status" value="1"/>
</dbReference>
<evidence type="ECO:0000256" key="6">
    <source>
        <dbReference type="ARBA" id="ARBA00018569"/>
    </source>
</evidence>
<evidence type="ECO:0000256" key="3">
    <source>
        <dbReference type="ARBA" id="ARBA00004947"/>
    </source>
</evidence>
<comment type="cofactor">
    <cofactor evidence="2 10">
        <name>NAD(+)</name>
        <dbReference type="ChEBI" id="CHEBI:57540"/>
    </cofactor>
</comment>